<dbReference type="GO" id="GO:0008360">
    <property type="term" value="P:regulation of cell shape"/>
    <property type="evidence" value="ECO:0007669"/>
    <property type="project" value="UniProtKB-KW"/>
</dbReference>
<evidence type="ECO:0000313" key="13">
    <source>
        <dbReference type="EMBL" id="QBF45544.1"/>
    </source>
</evidence>
<keyword evidence="8" id="KW-1133">Transmembrane helix</keyword>
<keyword evidence="6" id="KW-0133">Cell shape</keyword>
<evidence type="ECO:0000256" key="5">
    <source>
        <dbReference type="ARBA" id="ARBA00022692"/>
    </source>
</evidence>
<evidence type="ECO:0000256" key="4">
    <source>
        <dbReference type="ARBA" id="ARBA00022475"/>
    </source>
</evidence>
<keyword evidence="4" id="KW-1003">Cell membrane</keyword>
<dbReference type="GO" id="GO:0008658">
    <property type="term" value="F:penicillin binding"/>
    <property type="evidence" value="ECO:0007669"/>
    <property type="project" value="InterPro"/>
</dbReference>
<dbReference type="GO" id="GO:0071972">
    <property type="term" value="F:peptidoglycan L,D-transpeptidase activity"/>
    <property type="evidence" value="ECO:0007669"/>
    <property type="project" value="TreeGrafter"/>
</dbReference>
<evidence type="ECO:0000259" key="12">
    <source>
        <dbReference type="Pfam" id="PF03717"/>
    </source>
</evidence>
<dbReference type="EMBL" id="CP036164">
    <property type="protein sequence ID" value="QBF45544.1"/>
    <property type="molecule type" value="Genomic_DNA"/>
</dbReference>
<dbReference type="GO" id="GO:0071555">
    <property type="term" value="P:cell wall organization"/>
    <property type="evidence" value="ECO:0007669"/>
    <property type="project" value="UniProtKB-KW"/>
</dbReference>
<comment type="similarity">
    <text evidence="3">Belongs to the transpeptidase family.</text>
</comment>
<dbReference type="PANTHER" id="PTHR30627:SF2">
    <property type="entry name" value="PEPTIDOGLYCAN D,D-TRANSPEPTIDASE MRDA"/>
    <property type="match status" value="1"/>
</dbReference>
<gene>
    <name evidence="13" type="ORF">EXU32_04250</name>
</gene>
<dbReference type="Gene3D" id="3.90.1310.10">
    <property type="entry name" value="Penicillin-binding protein 2a (Domain 2)"/>
    <property type="match status" value="1"/>
</dbReference>
<dbReference type="GO" id="GO:0005886">
    <property type="term" value="C:plasma membrane"/>
    <property type="evidence" value="ECO:0007669"/>
    <property type="project" value="UniProtKB-SubCell"/>
</dbReference>
<dbReference type="InterPro" id="IPR012338">
    <property type="entry name" value="Beta-lactam/transpept-like"/>
</dbReference>
<sequence length="663" mass="69927">MRRRAPRLQARMLASLAVLTLLAGVLIGRLGQLQLTDHPAGDDRVALPGSSRVALPALRGRILDRDGRPLVDNAVRTDVTIDRQSLADARDGGRATVRRLATALDLPFDSLWGRTTLCGAPGAADRPDCWPGSALVPVPIAVGVEPAAAASLTERPELYPGVAVTSQPVRDYPRAKGGGAPQTTGYLTRPDAETIEASDGAITDADLVGAGGLEQQYDELLRGTPGYSEVRVDARGVAVEETSRTEPVAGSDLVTTLDLPVQRATEAALADGVRQARDQGHRADSAAAVVLDLRDGGILASASVPTYDPSVWSAGVTQEKYEQLTTGDRSPLIDRVTGVAQPPASTFKAVSLPGAVAAGTDLRDDVSCSSSYRIGDRTFNNFESRAYGRISWREAIKVSCDTVFYRVAHQVWRDQGGLSADDSGDPLIDTARELGLGAATGVDLPAESSGRIPDRAWKREWWDATKDASCREARRGHPEIADRTRRAYLTALARENCSSGYQFRPGDEANFSIGQGDVTATLLQMARVFGTIAQDGSAPSPHLGRASIAPGGARTPVDLPTAQRVDLPGRSGSLLRAALTDVVAAPGGTAHSAFAGFPLRQWPVAGKTGTAEVYGKQDTAWFVSYAPATKPRYVVAVVVSQGGTGGATAAPIARAIHEELRTQ</sequence>
<dbReference type="RefSeq" id="WP_130628781.1">
    <property type="nucleotide sequence ID" value="NZ_CP036164.1"/>
</dbReference>
<reference evidence="13 14" key="1">
    <citation type="submission" date="2019-02" db="EMBL/GenBank/DDBJ databases">
        <title>Genomic data mining of an Antarctic deep-sea actinobacterium, Janibacterlimosus P3-3-X1.</title>
        <authorList>
            <person name="Liao L."/>
            <person name="Chen B."/>
        </authorList>
    </citation>
    <scope>NUCLEOTIDE SEQUENCE [LARGE SCALE GENOMIC DNA]</scope>
    <source>
        <strain evidence="13 14">P3-3-X1</strain>
    </source>
</reference>
<dbReference type="GO" id="GO:0009252">
    <property type="term" value="P:peptidoglycan biosynthetic process"/>
    <property type="evidence" value="ECO:0007669"/>
    <property type="project" value="UniProtKB-KW"/>
</dbReference>
<comment type="subcellular location">
    <subcellularLocation>
        <location evidence="2">Cell membrane</location>
    </subcellularLocation>
    <subcellularLocation>
        <location evidence="1">Membrane</location>
        <topology evidence="1">Single-pass membrane protein</topology>
    </subcellularLocation>
</comment>
<keyword evidence="9" id="KW-0472">Membrane</keyword>
<evidence type="ECO:0000256" key="1">
    <source>
        <dbReference type="ARBA" id="ARBA00004167"/>
    </source>
</evidence>
<evidence type="ECO:0000256" key="3">
    <source>
        <dbReference type="ARBA" id="ARBA00007171"/>
    </source>
</evidence>
<keyword evidence="7" id="KW-0573">Peptidoglycan synthesis</keyword>
<dbReference type="KEGG" id="jli:EXU32_04250"/>
<evidence type="ECO:0000256" key="6">
    <source>
        <dbReference type="ARBA" id="ARBA00022960"/>
    </source>
</evidence>
<dbReference type="Proteomes" id="UP000290408">
    <property type="component" value="Chromosome"/>
</dbReference>
<protein>
    <submittedName>
        <fullName evidence="13">Penicillin-binding protein</fullName>
    </submittedName>
</protein>
<dbReference type="PANTHER" id="PTHR30627">
    <property type="entry name" value="PEPTIDOGLYCAN D,D-TRANSPEPTIDASE"/>
    <property type="match status" value="1"/>
</dbReference>
<organism evidence="13 14">
    <name type="scientific">Janibacter limosus</name>
    <dbReference type="NCBI Taxonomy" id="53458"/>
    <lineage>
        <taxon>Bacteria</taxon>
        <taxon>Bacillati</taxon>
        <taxon>Actinomycetota</taxon>
        <taxon>Actinomycetes</taxon>
        <taxon>Micrococcales</taxon>
        <taxon>Intrasporangiaceae</taxon>
        <taxon>Janibacter</taxon>
    </lineage>
</organism>
<evidence type="ECO:0000259" key="11">
    <source>
        <dbReference type="Pfam" id="PF00905"/>
    </source>
</evidence>
<dbReference type="STRING" id="1216970.GCA_001570985_01006"/>
<dbReference type="InterPro" id="IPR036138">
    <property type="entry name" value="PBP_dimer_sf"/>
</dbReference>
<keyword evidence="5" id="KW-0812">Transmembrane</keyword>
<dbReference type="SUPFAM" id="SSF56519">
    <property type="entry name" value="Penicillin binding protein dimerisation domain"/>
    <property type="match status" value="1"/>
</dbReference>
<proteinExistence type="inferred from homology"/>
<dbReference type="OrthoDB" id="9789078at2"/>
<dbReference type="InterPro" id="IPR001460">
    <property type="entry name" value="PCN-bd_Tpept"/>
</dbReference>
<dbReference type="AlphaFoldDB" id="A0A4P6MQ53"/>
<keyword evidence="10" id="KW-0961">Cell wall biogenesis/degradation</keyword>
<evidence type="ECO:0000256" key="10">
    <source>
        <dbReference type="ARBA" id="ARBA00023316"/>
    </source>
</evidence>
<dbReference type="Gene3D" id="3.40.710.10">
    <property type="entry name" value="DD-peptidase/beta-lactamase superfamily"/>
    <property type="match status" value="1"/>
</dbReference>
<accession>A0A4P6MQ53</accession>
<dbReference type="InterPro" id="IPR005311">
    <property type="entry name" value="PBP_dimer"/>
</dbReference>
<feature type="domain" description="Penicillin-binding protein transpeptidase" evidence="11">
    <location>
        <begin position="287"/>
        <end position="657"/>
    </location>
</feature>
<feature type="domain" description="Penicillin-binding protein dimerisation" evidence="12">
    <location>
        <begin position="55"/>
        <end position="242"/>
    </location>
</feature>
<evidence type="ECO:0000313" key="14">
    <source>
        <dbReference type="Proteomes" id="UP000290408"/>
    </source>
</evidence>
<dbReference type="InterPro" id="IPR050515">
    <property type="entry name" value="Beta-lactam/transpept"/>
</dbReference>
<name>A0A4P6MQ53_9MICO</name>
<keyword evidence="14" id="KW-1185">Reference proteome</keyword>
<evidence type="ECO:0000256" key="9">
    <source>
        <dbReference type="ARBA" id="ARBA00023136"/>
    </source>
</evidence>
<evidence type="ECO:0000256" key="8">
    <source>
        <dbReference type="ARBA" id="ARBA00022989"/>
    </source>
</evidence>
<dbReference type="Pfam" id="PF00905">
    <property type="entry name" value="Transpeptidase"/>
    <property type="match status" value="1"/>
</dbReference>
<dbReference type="SUPFAM" id="SSF56601">
    <property type="entry name" value="beta-lactamase/transpeptidase-like"/>
    <property type="match status" value="1"/>
</dbReference>
<evidence type="ECO:0000256" key="2">
    <source>
        <dbReference type="ARBA" id="ARBA00004236"/>
    </source>
</evidence>
<dbReference type="Pfam" id="PF03717">
    <property type="entry name" value="PBP_dimer"/>
    <property type="match status" value="1"/>
</dbReference>
<evidence type="ECO:0000256" key="7">
    <source>
        <dbReference type="ARBA" id="ARBA00022984"/>
    </source>
</evidence>